<evidence type="ECO:0000256" key="1">
    <source>
        <dbReference type="SAM" id="SignalP"/>
    </source>
</evidence>
<evidence type="ECO:0000313" key="3">
    <source>
        <dbReference type="Proteomes" id="UP001240643"/>
    </source>
</evidence>
<keyword evidence="3" id="KW-1185">Reference proteome</keyword>
<gene>
    <name evidence="2" type="ORF">J2Z62_000733</name>
</gene>
<comment type="caution">
    <text evidence="2">The sequence shown here is derived from an EMBL/GenBank/DDBJ whole genome shotgun (WGS) entry which is preliminary data.</text>
</comment>
<feature type="signal peptide" evidence="1">
    <location>
        <begin position="1"/>
        <end position="21"/>
    </location>
</feature>
<accession>A0ABU0M014</accession>
<feature type="chain" id="PRO_5046117047" evidence="1">
    <location>
        <begin position="22"/>
        <end position="893"/>
    </location>
</feature>
<proteinExistence type="predicted"/>
<dbReference type="RefSeq" id="WP_256547825.1">
    <property type="nucleotide sequence ID" value="NZ_CP101809.1"/>
</dbReference>
<reference evidence="2" key="1">
    <citation type="submission" date="2023-07" db="EMBL/GenBank/DDBJ databases">
        <title>Genomic Encyclopedia of Type Strains, Phase IV (KMG-IV): sequencing the most valuable type-strain genomes for metagenomic binning, comparative biology and taxonomic classification.</title>
        <authorList>
            <person name="Goeker M."/>
        </authorList>
    </citation>
    <scope>NUCLEOTIDE SEQUENCE [LARGE SCALE GENOMIC DNA]</scope>
    <source>
        <strain evidence="2">DSM 21204</strain>
    </source>
</reference>
<dbReference type="Proteomes" id="UP001240643">
    <property type="component" value="Unassembled WGS sequence"/>
</dbReference>
<dbReference type="NCBIfam" id="NF045850">
    <property type="entry name" value="ABC_Mplas_LP"/>
    <property type="match status" value="1"/>
</dbReference>
<name>A0ABU0M014_9BACT</name>
<dbReference type="PROSITE" id="PS51257">
    <property type="entry name" value="PROKAR_LIPOPROTEIN"/>
    <property type="match status" value="1"/>
</dbReference>
<protein>
    <submittedName>
        <fullName evidence="2">Uncharacterized protein</fullName>
    </submittedName>
</protein>
<organism evidence="2 3">
    <name type="scientific">Mycoplasmoides fastidiosum</name>
    <dbReference type="NCBI Taxonomy" id="92758"/>
    <lineage>
        <taxon>Bacteria</taxon>
        <taxon>Bacillati</taxon>
        <taxon>Mycoplasmatota</taxon>
        <taxon>Mycoplasmoidales</taxon>
        <taxon>Mycoplasmoidaceae</taxon>
        <taxon>Mycoplasmoides</taxon>
    </lineage>
</organism>
<dbReference type="EMBL" id="JAUSWO010000001">
    <property type="protein sequence ID" value="MDQ0514295.1"/>
    <property type="molecule type" value="Genomic_DNA"/>
</dbReference>
<evidence type="ECO:0000313" key="2">
    <source>
        <dbReference type="EMBL" id="MDQ0514295.1"/>
    </source>
</evidence>
<sequence>MKLNTSSKTTKRLFALGPVFAMTTGALLSACSSQTLPYMRNEFYVKQNLAGQKIQIRNFQYDYTKDAGGKNFSNIAPNLIEYQYSGQPKLDSTGKPVEEAKATYKIAFALAEAIYVTKNDDTVVVFDDDSTDGSEPDNLQVGVMRQTSSSPKSLNSLAFKQALKDAKKVQFTLKKDIYWTNSKGEKTEYEVKLEDFYTKYMRTVMLNAPYRRSHGGSEKADDYANNVTYQNNLHLRSNPFLTSTDYSNEYLLELFGINAEKLTKKETFLTSVKDTNQQAITFEALTSTNSSAGNGENKVPVFFDNFIEKIILAGSYFTPAPTDFIKANQSRNPQDVTDLAAEVGYYWYGANPQDMLYAGPYILDEVSETRLSYKMNPYYFDQKWVQDDNSVRSIVYEYDNSEATSFRNQNFELYKSHQIPNISFNSLSSTQQTEVLSSIKDHPELFNVSYIQVPDYNDIGAGTITWRPNLYSNYQDPSVNKLNYEFNDAFALLMYGGTIKDIEAGKISMSNQHFWTGDGYILRSILSSAFNYYVFTNEIGNQLSHWNSLARPDALLGGSDQANASIKHLADDPRQFGFFFYGGADGNQKFEKTLEQDRQHSLDHTNNQKIGYQSANYEALKTETKRLLDKFYNEQKSTEAGSNGKSKLVNPNEKIQITFNYRYVNTSANRKLATENAIQVLTNLDNRLDVRVGEWTQERFDSLLNGKSPQTIISWNYDVNSYAGFLGAFLSPSGPMLWFSSLFHFADDSTSSGKANGTEKFKAIRKLAKAFKNSDIVFSKTPNAEAKSWEEMKKGTNKDWFDPLNFMKKDQNSKYNASLALSRFALSYITTLNNQELADLNYEITSLMGFALNSSDSYQIIRNAVPRLVNPHYEIPISVNSDSLSHRYIRIIK</sequence>
<keyword evidence="1" id="KW-0732">Signal</keyword>